<feature type="compositionally biased region" description="Polar residues" evidence="2">
    <location>
        <begin position="23"/>
        <end position="44"/>
    </location>
</feature>
<proteinExistence type="predicted"/>
<keyword evidence="4" id="KW-1185">Reference proteome</keyword>
<accession>A0AAJ8K0V0</accession>
<evidence type="ECO:0000313" key="3">
    <source>
        <dbReference type="EMBL" id="WVW79054.1"/>
    </source>
</evidence>
<keyword evidence="1" id="KW-0175">Coiled coil</keyword>
<feature type="compositionally biased region" description="Pro residues" evidence="2">
    <location>
        <begin position="214"/>
        <end position="228"/>
    </location>
</feature>
<sequence>MLNLDAISRNLFGVGSVSGRSDVFSTKASRSTGSRSSTLDLTNESSRKRLSYRSTSPSEGLSKSSRELIAGAPYEADMGQSELDLNARLDMAKNNSKSVASTPSRLGSKSVDELRRSVEEKAFEQAEASLRATCEFSKCQTITDNAVRSESPPPTTAPLRIRKTPSPVRALSPTMETTPRATASPIPAHTFPILAQSIMDDERIFSSPRQLPSPSLPPIPLSPRPIGPRSPVQGSAYNLPSRLPVLVQAPTIGSAHTRLRIVSGGGRRISVGRETVPLKDSEDCENTEPPSTPTAPFVAKRQLSADNLTPRKRSPTRSPLHIREVSDSSKASISIKPNSRRSSGKYSARRSSGPLTTPRTVSASQNSVNSVATNATVEDVEMKEYQDLETALNAASKKRIVDHESFDSISSRQSSSGRQEIDAIVMDECARGITSIVDRVDGHLRQAEMGNHQAMNMAKQLVLENDQQSQQIRILQGQVIRSKEQQELLQRQLGDAQIELDVIYEAFNTELDGMFNDAQLPETEAFNALQNDLRMTKASRNELDLQNKKLKRELEEANLQKEQWARMLRAQGYNV</sequence>
<organism evidence="3 4">
    <name type="scientific">Kwoniella bestiolae CBS 10118</name>
    <dbReference type="NCBI Taxonomy" id="1296100"/>
    <lineage>
        <taxon>Eukaryota</taxon>
        <taxon>Fungi</taxon>
        <taxon>Dikarya</taxon>
        <taxon>Basidiomycota</taxon>
        <taxon>Agaricomycotina</taxon>
        <taxon>Tremellomycetes</taxon>
        <taxon>Tremellales</taxon>
        <taxon>Cryptococcaceae</taxon>
        <taxon>Kwoniella</taxon>
    </lineage>
</organism>
<name>A0AAJ8K0V0_9TREE</name>
<dbReference type="GeneID" id="90824317"/>
<dbReference type="AlphaFoldDB" id="A0AAJ8K0V0"/>
<feature type="region of interest" description="Disordered" evidence="2">
    <location>
        <begin position="206"/>
        <end position="233"/>
    </location>
</feature>
<evidence type="ECO:0000313" key="4">
    <source>
        <dbReference type="Proteomes" id="UP000092730"/>
    </source>
</evidence>
<protein>
    <submittedName>
        <fullName evidence="3">Uncharacterized protein</fullName>
    </submittedName>
</protein>
<reference evidence="3" key="1">
    <citation type="submission" date="2013-07" db="EMBL/GenBank/DDBJ databases">
        <authorList>
            <consortium name="The Broad Institute Genome Sequencing Platform"/>
            <person name="Cuomo C."/>
            <person name="Litvintseva A."/>
            <person name="Chen Y."/>
            <person name="Heitman J."/>
            <person name="Sun S."/>
            <person name="Springer D."/>
            <person name="Dromer F."/>
            <person name="Young S.K."/>
            <person name="Zeng Q."/>
            <person name="Gargeya S."/>
            <person name="Fitzgerald M."/>
            <person name="Abouelleil A."/>
            <person name="Alvarado L."/>
            <person name="Berlin A.M."/>
            <person name="Chapman S.B."/>
            <person name="Dewar J."/>
            <person name="Goldberg J."/>
            <person name="Griggs A."/>
            <person name="Gujja S."/>
            <person name="Hansen M."/>
            <person name="Howarth C."/>
            <person name="Imamovic A."/>
            <person name="Larimer J."/>
            <person name="McCowan C."/>
            <person name="Murphy C."/>
            <person name="Pearson M."/>
            <person name="Priest M."/>
            <person name="Roberts A."/>
            <person name="Saif S."/>
            <person name="Shea T."/>
            <person name="Sykes S."/>
            <person name="Wortman J."/>
            <person name="Nusbaum C."/>
            <person name="Birren B."/>
        </authorList>
    </citation>
    <scope>NUCLEOTIDE SEQUENCE</scope>
    <source>
        <strain evidence="3">CBS 10118</strain>
    </source>
</reference>
<dbReference type="Proteomes" id="UP000092730">
    <property type="component" value="Chromosome 1"/>
</dbReference>
<dbReference type="KEGG" id="kbi:90824317"/>
<feature type="compositionally biased region" description="Polar residues" evidence="2">
    <location>
        <begin position="52"/>
        <end position="63"/>
    </location>
</feature>
<feature type="compositionally biased region" description="Polar residues" evidence="2">
    <location>
        <begin position="328"/>
        <end position="337"/>
    </location>
</feature>
<dbReference type="EMBL" id="CP144541">
    <property type="protein sequence ID" value="WVW79054.1"/>
    <property type="molecule type" value="Genomic_DNA"/>
</dbReference>
<reference evidence="3" key="2">
    <citation type="submission" date="2024-02" db="EMBL/GenBank/DDBJ databases">
        <title>Comparative genomics of Cryptococcus and Kwoniella reveals pathogenesis evolution and contrasting modes of karyotype evolution via chromosome fusion or intercentromeric recombination.</title>
        <authorList>
            <person name="Coelho M.A."/>
            <person name="David-Palma M."/>
            <person name="Shea T."/>
            <person name="Bowers K."/>
            <person name="McGinley-Smith S."/>
            <person name="Mohammad A.W."/>
            <person name="Gnirke A."/>
            <person name="Yurkov A.M."/>
            <person name="Nowrousian M."/>
            <person name="Sun S."/>
            <person name="Cuomo C.A."/>
            <person name="Heitman J."/>
        </authorList>
    </citation>
    <scope>NUCLEOTIDE SEQUENCE</scope>
    <source>
        <strain evidence="3">CBS 10118</strain>
    </source>
</reference>
<evidence type="ECO:0000256" key="1">
    <source>
        <dbReference type="SAM" id="Coils"/>
    </source>
</evidence>
<gene>
    <name evidence="3" type="ORF">I302_101017</name>
</gene>
<evidence type="ECO:0000256" key="2">
    <source>
        <dbReference type="SAM" id="MobiDB-lite"/>
    </source>
</evidence>
<feature type="region of interest" description="Disordered" evidence="2">
    <location>
        <begin position="272"/>
        <end position="368"/>
    </location>
</feature>
<feature type="coiled-coil region" evidence="1">
    <location>
        <begin position="533"/>
        <end position="567"/>
    </location>
</feature>
<feature type="region of interest" description="Disordered" evidence="2">
    <location>
        <begin position="23"/>
        <end position="65"/>
    </location>
</feature>
<dbReference type="RefSeq" id="XP_065725268.1">
    <property type="nucleotide sequence ID" value="XM_065869196.1"/>
</dbReference>
<feature type="compositionally biased region" description="Polar residues" evidence="2">
    <location>
        <begin position="344"/>
        <end position="359"/>
    </location>
</feature>